<reference evidence="2 3" key="1">
    <citation type="submission" date="2024-01" db="EMBL/GenBank/DDBJ databases">
        <title>A telomere-to-telomere, gap-free genome of sweet tea (Lithocarpus litseifolius).</title>
        <authorList>
            <person name="Zhou J."/>
        </authorList>
    </citation>
    <scope>NUCLEOTIDE SEQUENCE [LARGE SCALE GENOMIC DNA]</scope>
    <source>
        <strain evidence="2">Zhou-2022a</strain>
        <tissue evidence="2">Leaf</tissue>
    </source>
</reference>
<comment type="caution">
    <text evidence="2">The sequence shown here is derived from an EMBL/GenBank/DDBJ whole genome shotgun (WGS) entry which is preliminary data.</text>
</comment>
<protein>
    <recommendedName>
        <fullName evidence="1">Reverse transcriptase zinc-binding domain-containing protein</fullName>
    </recommendedName>
</protein>
<organism evidence="2 3">
    <name type="scientific">Lithocarpus litseifolius</name>
    <dbReference type="NCBI Taxonomy" id="425828"/>
    <lineage>
        <taxon>Eukaryota</taxon>
        <taxon>Viridiplantae</taxon>
        <taxon>Streptophyta</taxon>
        <taxon>Embryophyta</taxon>
        <taxon>Tracheophyta</taxon>
        <taxon>Spermatophyta</taxon>
        <taxon>Magnoliopsida</taxon>
        <taxon>eudicotyledons</taxon>
        <taxon>Gunneridae</taxon>
        <taxon>Pentapetalae</taxon>
        <taxon>rosids</taxon>
        <taxon>fabids</taxon>
        <taxon>Fagales</taxon>
        <taxon>Fagaceae</taxon>
        <taxon>Lithocarpus</taxon>
    </lineage>
</organism>
<feature type="domain" description="Reverse transcriptase zinc-binding" evidence="1">
    <location>
        <begin position="3"/>
        <end position="39"/>
    </location>
</feature>
<evidence type="ECO:0000313" key="2">
    <source>
        <dbReference type="EMBL" id="KAL0016159.1"/>
    </source>
</evidence>
<evidence type="ECO:0000313" key="3">
    <source>
        <dbReference type="Proteomes" id="UP001459277"/>
    </source>
</evidence>
<sequence>MVNLKKRGIGENDFCPCCGREVESIFHSIIKCEVAKRVWDFWGVQFVENGQELYDISEVALQILDKRSVYDLEVFFGVAWSIWYNRNLIVFESTCRLPSQIWGFANRYLHDYRGARVALNKSQGAENCRFAVVERNLVEFWSKYCRISSDLVGSNEISPIFPYIYKDRAKILMDLAEICLYRRA</sequence>
<accession>A0AAW2E195</accession>
<keyword evidence="3" id="KW-1185">Reference proteome</keyword>
<gene>
    <name evidence="2" type="ORF">SO802_003228</name>
</gene>
<dbReference type="AlphaFoldDB" id="A0AAW2E195"/>
<dbReference type="EMBL" id="JAZDWU010000001">
    <property type="protein sequence ID" value="KAL0016159.1"/>
    <property type="molecule type" value="Genomic_DNA"/>
</dbReference>
<name>A0AAW2E195_9ROSI</name>
<evidence type="ECO:0000259" key="1">
    <source>
        <dbReference type="Pfam" id="PF13966"/>
    </source>
</evidence>
<dbReference type="Pfam" id="PF13966">
    <property type="entry name" value="zf-RVT"/>
    <property type="match status" value="1"/>
</dbReference>
<proteinExistence type="predicted"/>
<dbReference type="Proteomes" id="UP001459277">
    <property type="component" value="Unassembled WGS sequence"/>
</dbReference>
<dbReference type="InterPro" id="IPR026960">
    <property type="entry name" value="RVT-Znf"/>
</dbReference>